<evidence type="ECO:0000313" key="3">
    <source>
        <dbReference type="EMBL" id="SDX44084.1"/>
    </source>
</evidence>
<dbReference type="GO" id="GO:0015562">
    <property type="term" value="F:efflux transmembrane transporter activity"/>
    <property type="evidence" value="ECO:0007669"/>
    <property type="project" value="InterPro"/>
</dbReference>
<name>A0A1H3BRV2_9PROT</name>
<protein>
    <submittedName>
        <fullName evidence="3">Outer membrane protein TolC</fullName>
    </submittedName>
</protein>
<dbReference type="STRING" id="44576.SAMN05421881_100189"/>
<evidence type="ECO:0000256" key="1">
    <source>
        <dbReference type="ARBA" id="ARBA00007613"/>
    </source>
</evidence>
<gene>
    <name evidence="3" type="ORF">SAMN05421881_100189</name>
</gene>
<dbReference type="EMBL" id="FNOY01000001">
    <property type="protein sequence ID" value="SDX44084.1"/>
    <property type="molecule type" value="Genomic_DNA"/>
</dbReference>
<feature type="chain" id="PRO_5011490441" evidence="2">
    <location>
        <begin position="31"/>
        <end position="590"/>
    </location>
</feature>
<dbReference type="Proteomes" id="UP000198640">
    <property type="component" value="Unassembled WGS sequence"/>
</dbReference>
<dbReference type="InterPro" id="IPR010131">
    <property type="entry name" value="MdtP/NodT-like"/>
</dbReference>
<sequence length="590" mass="67171">MKPLFSSHRGLVFRLLLALLLIFAAMRTHPDDQPAVDSDNRATQRLNREESLLLRDFATEIDATLEHHIETKPLIPLPAHKSTLKIDVHKALSGVTSQMDDREKRSDQHNLSIPEIRKIALENNLSLKIANIEPVIAETAVGEERAKFDNIIFANANLRHLDAPGIGGDNVKLSSSNPLLDDQRVKLSLEPQKIEQLNAEAGIAIPLRTGGVVTLSSPIERKITKGQLDSDEFRSALRFSISQPLLRNAGIAVNEASINIAHYERRAVDMRTRLQSIRVISIIDKAYWELYAAWAELDVRRQQYELANQNLTMVQRRVDEGLTAAIEISRAEIGVTDRVESLIIANTKLKLNQRQLKFLLNDQTYTIDSDIHIVPTTTPTLVYYNLDRKQIASLALDGRLELLELELRLAADLTRIEFLENQTLPLFTLDYSYGALSNSRGSFSQTYEDVVRNRFNDWSIGLRFELPMTNEARRMQLQRAVQQRIQRLTTKTLQEQVVLREIYDVFDQVEQNWQRILATRQQVILAGINYEAELKQFKEGLRTMTEVLEMLTLLGEAQIKEINAVRDYQAALIDLAYATGTLLGYSRVEF</sequence>
<dbReference type="InterPro" id="IPR003423">
    <property type="entry name" value="OMP_efflux"/>
</dbReference>
<proteinExistence type="inferred from homology"/>
<dbReference type="AlphaFoldDB" id="A0A1H3BRV2"/>
<dbReference type="PANTHER" id="PTHR30203:SF33">
    <property type="entry name" value="BLR4455 PROTEIN"/>
    <property type="match status" value="1"/>
</dbReference>
<feature type="signal peptide" evidence="2">
    <location>
        <begin position="1"/>
        <end position="30"/>
    </location>
</feature>
<dbReference type="SUPFAM" id="SSF56954">
    <property type="entry name" value="Outer membrane efflux proteins (OEP)"/>
    <property type="match status" value="1"/>
</dbReference>
<organism evidence="3 4">
    <name type="scientific">Nitrosomonas halophila</name>
    <dbReference type="NCBI Taxonomy" id="44576"/>
    <lineage>
        <taxon>Bacteria</taxon>
        <taxon>Pseudomonadati</taxon>
        <taxon>Pseudomonadota</taxon>
        <taxon>Betaproteobacteria</taxon>
        <taxon>Nitrosomonadales</taxon>
        <taxon>Nitrosomonadaceae</taxon>
        <taxon>Nitrosomonas</taxon>
    </lineage>
</organism>
<evidence type="ECO:0000313" key="4">
    <source>
        <dbReference type="Proteomes" id="UP000198640"/>
    </source>
</evidence>
<comment type="similarity">
    <text evidence="1">Belongs to the outer membrane factor (OMF) (TC 1.B.17) family.</text>
</comment>
<keyword evidence="4" id="KW-1185">Reference proteome</keyword>
<dbReference type="PANTHER" id="PTHR30203">
    <property type="entry name" value="OUTER MEMBRANE CATION EFFLUX PROTEIN"/>
    <property type="match status" value="1"/>
</dbReference>
<keyword evidence="2" id="KW-0732">Signal</keyword>
<dbReference type="Pfam" id="PF02321">
    <property type="entry name" value="OEP"/>
    <property type="match status" value="1"/>
</dbReference>
<accession>A0A1H3BRV2</accession>
<evidence type="ECO:0000256" key="2">
    <source>
        <dbReference type="SAM" id="SignalP"/>
    </source>
</evidence>
<reference evidence="3 4" key="1">
    <citation type="submission" date="2016-10" db="EMBL/GenBank/DDBJ databases">
        <authorList>
            <person name="de Groot N.N."/>
        </authorList>
    </citation>
    <scope>NUCLEOTIDE SEQUENCE [LARGE SCALE GENOMIC DNA]</scope>
    <source>
        <strain evidence="3 4">Nm1</strain>
    </source>
</reference>
<dbReference type="Gene3D" id="1.20.1600.10">
    <property type="entry name" value="Outer membrane efflux proteins (OEP)"/>
    <property type="match status" value="1"/>
</dbReference>